<feature type="region of interest" description="Disordered" evidence="4">
    <location>
        <begin position="243"/>
        <end position="282"/>
    </location>
</feature>
<dbReference type="InterPro" id="IPR050153">
    <property type="entry name" value="Metal_Ion_Import_ABC"/>
</dbReference>
<dbReference type="SMART" id="SM00382">
    <property type="entry name" value="AAA"/>
    <property type="match status" value="1"/>
</dbReference>
<dbReference type="InterPro" id="IPR027417">
    <property type="entry name" value="P-loop_NTPase"/>
</dbReference>
<feature type="region of interest" description="Disordered" evidence="4">
    <location>
        <begin position="1"/>
        <end position="22"/>
    </location>
</feature>
<keyword evidence="7" id="KW-1185">Reference proteome</keyword>
<organism evidence="6 7">
    <name type="scientific">Georgenia muralis</name>
    <dbReference type="NCBI Taxonomy" id="154117"/>
    <lineage>
        <taxon>Bacteria</taxon>
        <taxon>Bacillati</taxon>
        <taxon>Actinomycetota</taxon>
        <taxon>Actinomycetes</taxon>
        <taxon>Micrococcales</taxon>
        <taxon>Bogoriellaceae</taxon>
        <taxon>Georgenia</taxon>
    </lineage>
</organism>
<dbReference type="GO" id="GO:0005524">
    <property type="term" value="F:ATP binding"/>
    <property type="evidence" value="ECO:0007669"/>
    <property type="project" value="UniProtKB-KW"/>
</dbReference>
<dbReference type="SUPFAM" id="SSF52540">
    <property type="entry name" value="P-loop containing nucleoside triphosphate hydrolases"/>
    <property type="match status" value="1"/>
</dbReference>
<name>A0A3N4ZA24_9MICO</name>
<dbReference type="Gene3D" id="3.40.50.300">
    <property type="entry name" value="P-loop containing nucleotide triphosphate hydrolases"/>
    <property type="match status" value="1"/>
</dbReference>
<sequence length="282" mass="29428">MRVTDGTGGTGLPRRLAGGAAGGPSEVPLAVEDLGVTLGHAHIVRGVTFAVGAGEMVALLGANGSGKSTLVKSLVGIVPVTQGHVRVFGADVGDRRAVPWRRVGYAPQRVTATAGVPATALEVVTSGLLDNRRLRPGPGARQRAMEALEEVGLAARAHRSVQVFSGGQQQRVLIARALVRRPDLLILDEPLAGIDRESKEALAGTLTGLRERGTTVLVVLHELGELQGLVQRAVVLRHGRVVHDGAPPAPVPGHDDPDHEHDHPHGDQPVPGYAAPDLSAEW</sequence>
<feature type="compositionally biased region" description="Gly residues" evidence="4">
    <location>
        <begin position="1"/>
        <end position="11"/>
    </location>
</feature>
<evidence type="ECO:0000256" key="1">
    <source>
        <dbReference type="ARBA" id="ARBA00022448"/>
    </source>
</evidence>
<dbReference type="GO" id="GO:0016887">
    <property type="term" value="F:ATP hydrolysis activity"/>
    <property type="evidence" value="ECO:0007669"/>
    <property type="project" value="InterPro"/>
</dbReference>
<evidence type="ECO:0000259" key="5">
    <source>
        <dbReference type="PROSITE" id="PS50893"/>
    </source>
</evidence>
<dbReference type="PANTHER" id="PTHR42734">
    <property type="entry name" value="METAL TRANSPORT SYSTEM ATP-BINDING PROTEIN TM_0124-RELATED"/>
    <property type="match status" value="1"/>
</dbReference>
<evidence type="ECO:0000256" key="3">
    <source>
        <dbReference type="ARBA" id="ARBA00022840"/>
    </source>
</evidence>
<keyword evidence="2" id="KW-0547">Nucleotide-binding</keyword>
<gene>
    <name evidence="6" type="ORF">EDD32_3311</name>
</gene>
<dbReference type="PROSITE" id="PS50893">
    <property type="entry name" value="ABC_TRANSPORTER_2"/>
    <property type="match status" value="1"/>
</dbReference>
<feature type="domain" description="ABC transporter" evidence="5">
    <location>
        <begin position="29"/>
        <end position="263"/>
    </location>
</feature>
<feature type="compositionally biased region" description="Basic and acidic residues" evidence="4">
    <location>
        <begin position="253"/>
        <end position="266"/>
    </location>
</feature>
<evidence type="ECO:0000256" key="2">
    <source>
        <dbReference type="ARBA" id="ARBA00022741"/>
    </source>
</evidence>
<dbReference type="InterPro" id="IPR003439">
    <property type="entry name" value="ABC_transporter-like_ATP-bd"/>
</dbReference>
<keyword evidence="3 6" id="KW-0067">ATP-binding</keyword>
<accession>A0A3N4ZA24</accession>
<comment type="caution">
    <text evidence="6">The sequence shown here is derived from an EMBL/GenBank/DDBJ whole genome shotgun (WGS) entry which is preliminary data.</text>
</comment>
<reference evidence="6 7" key="1">
    <citation type="submission" date="2018-11" db="EMBL/GenBank/DDBJ databases">
        <title>Sequencing the genomes of 1000 actinobacteria strains.</title>
        <authorList>
            <person name="Klenk H.-P."/>
        </authorList>
    </citation>
    <scope>NUCLEOTIDE SEQUENCE [LARGE SCALE GENOMIC DNA]</scope>
    <source>
        <strain evidence="6 7">DSM 14418</strain>
    </source>
</reference>
<proteinExistence type="predicted"/>
<dbReference type="Proteomes" id="UP000280726">
    <property type="component" value="Unassembled WGS sequence"/>
</dbReference>
<dbReference type="EMBL" id="RKRA01000001">
    <property type="protein sequence ID" value="RPF28766.1"/>
    <property type="molecule type" value="Genomic_DNA"/>
</dbReference>
<dbReference type="InterPro" id="IPR017871">
    <property type="entry name" value="ABC_transporter-like_CS"/>
</dbReference>
<protein>
    <submittedName>
        <fullName evidence="6">Zinc transport system ATP-binding protein</fullName>
    </submittedName>
</protein>
<dbReference type="InterPro" id="IPR003593">
    <property type="entry name" value="AAA+_ATPase"/>
</dbReference>
<keyword evidence="1" id="KW-0813">Transport</keyword>
<dbReference type="AlphaFoldDB" id="A0A3N4ZA24"/>
<dbReference type="Pfam" id="PF00005">
    <property type="entry name" value="ABC_tran"/>
    <property type="match status" value="1"/>
</dbReference>
<evidence type="ECO:0000256" key="4">
    <source>
        <dbReference type="SAM" id="MobiDB-lite"/>
    </source>
</evidence>
<dbReference type="PROSITE" id="PS00211">
    <property type="entry name" value="ABC_TRANSPORTER_1"/>
    <property type="match status" value="1"/>
</dbReference>
<evidence type="ECO:0000313" key="6">
    <source>
        <dbReference type="EMBL" id="RPF28766.1"/>
    </source>
</evidence>
<evidence type="ECO:0000313" key="7">
    <source>
        <dbReference type="Proteomes" id="UP000280726"/>
    </source>
</evidence>